<keyword evidence="6 10" id="KW-1133">Transmembrane helix</keyword>
<keyword evidence="5" id="KW-0677">Repeat</keyword>
<sequence length="94" mass="11039">MTHMTFISIGKATTEYLTFAAISKLIAAAATYPYQVVRARLQDHHHNYNGSWDCIKQIWRYERMRGFYKGLVPYLVHVTPNICMVMLIWEKLTN</sequence>
<keyword evidence="3 9" id="KW-0813">Transport</keyword>
<dbReference type="Proteomes" id="UP000092460">
    <property type="component" value="Unassembled WGS sequence"/>
</dbReference>
<accession>A0A1B0AUZ1</accession>
<reference evidence="11" key="2">
    <citation type="submission" date="2020-05" db="UniProtKB">
        <authorList>
            <consortium name="EnsemblMetazoa"/>
        </authorList>
    </citation>
    <scope>IDENTIFICATION</scope>
    <source>
        <strain evidence="11">IAEA</strain>
    </source>
</reference>
<evidence type="ECO:0000256" key="7">
    <source>
        <dbReference type="ARBA" id="ARBA00023136"/>
    </source>
</evidence>
<evidence type="ECO:0008006" key="13">
    <source>
        <dbReference type="Google" id="ProtNLM"/>
    </source>
</evidence>
<dbReference type="GO" id="GO:0055085">
    <property type="term" value="P:transmembrane transport"/>
    <property type="evidence" value="ECO:0007669"/>
    <property type="project" value="InterPro"/>
</dbReference>
<dbReference type="VEuPathDB" id="VectorBase:GPPI009567"/>
<dbReference type="PROSITE" id="PS50920">
    <property type="entry name" value="SOLCAR"/>
    <property type="match status" value="1"/>
</dbReference>
<feature type="repeat" description="Solcar" evidence="8">
    <location>
        <begin position="11"/>
        <end position="94"/>
    </location>
</feature>
<dbReference type="AlphaFoldDB" id="A0A1B0AUZ1"/>
<evidence type="ECO:0000313" key="12">
    <source>
        <dbReference type="Proteomes" id="UP000092460"/>
    </source>
</evidence>
<dbReference type="EMBL" id="JXJN01003842">
    <property type="status" value="NOT_ANNOTATED_CDS"/>
    <property type="molecule type" value="Genomic_DNA"/>
</dbReference>
<dbReference type="SUPFAM" id="SSF103506">
    <property type="entry name" value="Mitochondrial carrier"/>
    <property type="match status" value="1"/>
</dbReference>
<dbReference type="GO" id="GO:0006862">
    <property type="term" value="P:nucleotide transport"/>
    <property type="evidence" value="ECO:0007669"/>
    <property type="project" value="InterPro"/>
</dbReference>
<name>A0A1B0AUZ1_9MUSC</name>
<keyword evidence="7 8" id="KW-0472">Membrane</keyword>
<dbReference type="PANTHER" id="PTHR45683">
    <property type="entry name" value="MITOCHONDRIAL NICOTINAMIDE ADENINE DINUCLEOTIDE TRANSPORTER 1-RELATED-RELATED"/>
    <property type="match status" value="1"/>
</dbReference>
<reference evidence="12" key="1">
    <citation type="submission" date="2015-01" db="EMBL/GenBank/DDBJ databases">
        <authorList>
            <person name="Aksoy S."/>
            <person name="Warren W."/>
            <person name="Wilson R.K."/>
        </authorList>
    </citation>
    <scope>NUCLEOTIDE SEQUENCE [LARGE SCALE GENOMIC DNA]</scope>
    <source>
        <strain evidence="12">IAEA</strain>
    </source>
</reference>
<protein>
    <recommendedName>
        <fullName evidence="13">Mitochondrial carrier protein</fullName>
    </recommendedName>
</protein>
<evidence type="ECO:0000256" key="9">
    <source>
        <dbReference type="RuleBase" id="RU000488"/>
    </source>
</evidence>
<keyword evidence="4 8" id="KW-0812">Transmembrane</keyword>
<evidence type="ECO:0000256" key="5">
    <source>
        <dbReference type="ARBA" id="ARBA00022737"/>
    </source>
</evidence>
<comment type="subcellular location">
    <subcellularLocation>
        <location evidence="1">Membrane</location>
        <topology evidence="1">Multi-pass membrane protein</topology>
    </subcellularLocation>
</comment>
<feature type="transmembrane region" description="Helical" evidence="10">
    <location>
        <begin position="66"/>
        <end position="89"/>
    </location>
</feature>
<dbReference type="GO" id="GO:0016020">
    <property type="term" value="C:membrane"/>
    <property type="evidence" value="ECO:0007669"/>
    <property type="project" value="UniProtKB-SubCell"/>
</dbReference>
<dbReference type="Pfam" id="PF00153">
    <property type="entry name" value="Mito_carr"/>
    <property type="match status" value="1"/>
</dbReference>
<evidence type="ECO:0000256" key="8">
    <source>
        <dbReference type="PROSITE-ProRule" id="PRU00282"/>
    </source>
</evidence>
<dbReference type="EnsemblMetazoa" id="GPPI009567-RA">
    <property type="protein sequence ID" value="GPPI009567-PA"/>
    <property type="gene ID" value="GPPI009567"/>
</dbReference>
<organism evidence="11 12">
    <name type="scientific">Glossina palpalis gambiensis</name>
    <dbReference type="NCBI Taxonomy" id="67801"/>
    <lineage>
        <taxon>Eukaryota</taxon>
        <taxon>Metazoa</taxon>
        <taxon>Ecdysozoa</taxon>
        <taxon>Arthropoda</taxon>
        <taxon>Hexapoda</taxon>
        <taxon>Insecta</taxon>
        <taxon>Pterygota</taxon>
        <taxon>Neoptera</taxon>
        <taxon>Endopterygota</taxon>
        <taxon>Diptera</taxon>
        <taxon>Brachycera</taxon>
        <taxon>Muscomorpha</taxon>
        <taxon>Hippoboscoidea</taxon>
        <taxon>Glossinidae</taxon>
        <taxon>Glossina</taxon>
    </lineage>
</organism>
<evidence type="ECO:0000313" key="11">
    <source>
        <dbReference type="EnsemblMetazoa" id="GPPI009567-PA"/>
    </source>
</evidence>
<keyword evidence="12" id="KW-1185">Reference proteome</keyword>
<dbReference type="Gene3D" id="1.50.40.10">
    <property type="entry name" value="Mitochondrial carrier domain"/>
    <property type="match status" value="1"/>
</dbReference>
<evidence type="ECO:0000256" key="4">
    <source>
        <dbReference type="ARBA" id="ARBA00022692"/>
    </source>
</evidence>
<dbReference type="InterPro" id="IPR023395">
    <property type="entry name" value="MCP_dom_sf"/>
</dbReference>
<dbReference type="STRING" id="67801.A0A1B0AUZ1"/>
<evidence type="ECO:0000256" key="6">
    <source>
        <dbReference type="ARBA" id="ARBA00022989"/>
    </source>
</evidence>
<proteinExistence type="inferred from homology"/>
<evidence type="ECO:0000256" key="10">
    <source>
        <dbReference type="SAM" id="Phobius"/>
    </source>
</evidence>
<dbReference type="InterPro" id="IPR018108">
    <property type="entry name" value="MCP_transmembrane"/>
</dbReference>
<evidence type="ECO:0000256" key="2">
    <source>
        <dbReference type="ARBA" id="ARBA00006375"/>
    </source>
</evidence>
<evidence type="ECO:0000256" key="3">
    <source>
        <dbReference type="ARBA" id="ARBA00022448"/>
    </source>
</evidence>
<comment type="similarity">
    <text evidence="2 9">Belongs to the mitochondrial carrier (TC 2.A.29) family.</text>
</comment>
<dbReference type="InterPro" id="IPR044712">
    <property type="entry name" value="SLC25A32-like"/>
</dbReference>
<evidence type="ECO:0000256" key="1">
    <source>
        <dbReference type="ARBA" id="ARBA00004141"/>
    </source>
</evidence>